<organism evidence="2 3">
    <name type="scientific">Aeromonas hydrophila</name>
    <dbReference type="NCBI Taxonomy" id="644"/>
    <lineage>
        <taxon>Bacteria</taxon>
        <taxon>Pseudomonadati</taxon>
        <taxon>Pseudomonadota</taxon>
        <taxon>Gammaproteobacteria</taxon>
        <taxon>Aeromonadales</taxon>
        <taxon>Aeromonadaceae</taxon>
        <taxon>Aeromonas</taxon>
    </lineage>
</organism>
<dbReference type="GO" id="GO:0016757">
    <property type="term" value="F:glycosyltransferase activity"/>
    <property type="evidence" value="ECO:0007669"/>
    <property type="project" value="UniProtKB-KW"/>
</dbReference>
<evidence type="ECO:0000313" key="3">
    <source>
        <dbReference type="Proteomes" id="UP001214666"/>
    </source>
</evidence>
<dbReference type="EC" id="2.4.-.-" evidence="2"/>
<sequence>MRKLKVALLPQHFCWSGGLEFIRHILNGLTAVVPLYEWQVVIALDEEFVKEDIYLQLQDYLANATIVPEQVFYSSRHNDLASTLENNNVDIVLPVNSDLGANFPVPWLAYIPDFQHKYLHYYFTEHECFARETAFSARLRDCKAVVVNSMSVKSDIIKFYPWINAARIKVLPFTPHPIPDWLAVDSLEIKKKYGLPQNYFLICNQFWIHKDHPTAFHAFAQLASKDVHLVCTGTLSDYRHPDYVEEQKMLLDTLGISERVHFLGHIPKFDQIGLLKGSIALVQPTLFEGGPGGGATYDAVSLGIPVLLSDIEVNQEIMTPEVYHFHQQNAEDLTQLMQKVLVQKRGMPAADVLLAEGFIRQQQLGKALYEAITYTLGCYENSD</sequence>
<evidence type="ECO:0000259" key="1">
    <source>
        <dbReference type="Pfam" id="PF00534"/>
    </source>
</evidence>
<dbReference type="Pfam" id="PF00534">
    <property type="entry name" value="Glycos_transf_1"/>
    <property type="match status" value="1"/>
</dbReference>
<accession>A0AAX3P3U7</accession>
<proteinExistence type="predicted"/>
<keyword evidence="2" id="KW-0808">Transferase</keyword>
<dbReference type="InterPro" id="IPR001296">
    <property type="entry name" value="Glyco_trans_1"/>
</dbReference>
<dbReference type="SUPFAM" id="SSF53756">
    <property type="entry name" value="UDP-Glycosyltransferase/glycogen phosphorylase"/>
    <property type="match status" value="1"/>
</dbReference>
<dbReference type="PANTHER" id="PTHR46401">
    <property type="entry name" value="GLYCOSYLTRANSFERASE WBBK-RELATED"/>
    <property type="match status" value="1"/>
</dbReference>
<dbReference type="EMBL" id="CP118942">
    <property type="protein sequence ID" value="WEE26094.1"/>
    <property type="molecule type" value="Genomic_DNA"/>
</dbReference>
<dbReference type="AlphaFoldDB" id="A0AAX3P3U7"/>
<evidence type="ECO:0000313" key="2">
    <source>
        <dbReference type="EMBL" id="WEE26094.1"/>
    </source>
</evidence>
<feature type="domain" description="Glycosyl transferase family 1" evidence="1">
    <location>
        <begin position="188"/>
        <end position="342"/>
    </location>
</feature>
<name>A0AAX3P3U7_AERHY</name>
<protein>
    <submittedName>
        <fullName evidence="2">Glycosyltransferase</fullName>
        <ecNumber evidence="2">2.4.-.-</ecNumber>
    </submittedName>
</protein>
<dbReference type="PANTHER" id="PTHR46401:SF8">
    <property type="entry name" value="BLL6006 PROTEIN"/>
    <property type="match status" value="1"/>
</dbReference>
<gene>
    <name evidence="2" type="ORF">PY771_21140</name>
</gene>
<dbReference type="Gene3D" id="3.40.50.2000">
    <property type="entry name" value="Glycogen Phosphorylase B"/>
    <property type="match status" value="1"/>
</dbReference>
<keyword evidence="2" id="KW-0328">Glycosyltransferase</keyword>
<reference evidence="2" key="1">
    <citation type="submission" date="2023-02" db="EMBL/GenBank/DDBJ databases">
        <title>The sequence of Aeromonas hydrophila K533.</title>
        <authorList>
            <person name="Luo X."/>
        </authorList>
    </citation>
    <scope>NUCLEOTIDE SEQUENCE</scope>
    <source>
        <strain evidence="2">K533</strain>
    </source>
</reference>
<dbReference type="Proteomes" id="UP001214666">
    <property type="component" value="Chromosome"/>
</dbReference>
<dbReference type="RefSeq" id="WP_077095732.1">
    <property type="nucleotide sequence ID" value="NZ_AP023398.1"/>
</dbReference>